<evidence type="ECO:0000313" key="6">
    <source>
        <dbReference type="Proteomes" id="UP000220045"/>
    </source>
</evidence>
<keyword evidence="1" id="KW-0547">Nucleotide-binding</keyword>
<dbReference type="FunFam" id="3.40.50.300:FF:001807">
    <property type="entry name" value="ABC transporter ATP-binding protein"/>
    <property type="match status" value="1"/>
</dbReference>
<name>A0A2A7W3F8_9BACI</name>
<evidence type="ECO:0000256" key="1">
    <source>
        <dbReference type="ARBA" id="ARBA00022741"/>
    </source>
</evidence>
<keyword evidence="2 5" id="KW-0067">ATP-binding</keyword>
<comment type="caution">
    <text evidence="5">The sequence shown here is derived from an EMBL/GenBank/DDBJ whole genome shotgun (WGS) entry which is preliminary data.</text>
</comment>
<sequence length="626" mass="72681">MTICSVNNVTKSFGGNIIFENISLEIKNGERVGLVGRNGSGKTTIFQLLTGMESLDVGAIHMKKGTRIGHVAQIPKFDEGMTVYDVLSSAFKAEKELEREMRTLEKNMAEEQETFALQKLMERYGVIQEKFAFLGGYEIEANMMKVANGLQVTELFPRSFLELSGGEQTKVSLAYMLLQKPDLLLLDEPTNHLDLFAVEWLEQFLKEYNGTVMVISHDRYFLDEVVTKIFDLEDGEIHVYHTNYSQFVEEKEERLLQEFQAYQEQQKKIKKMKEAIKRLREWANQANPPNEGLHKRARSMERALERIEKLKKPILERKQMGLQFEGQERSGKDVVVMKEVSKGFADHPLFNEANLHVRFQERAAIVGRNGTGKTTLLKLLLEEIEPDVGEIRIGSSVKIGYLSQHAYGNMKSNVLEAFREYVAVTEGEARHILAKFLFYGPAVFKKVTQLSGGEKMRLRLAQLMYQDINFLILDEPTNHLDIESREVLEEALEQYNGTILAVSHDRYFLNKLFEKTYWIDEHKLFEFAGNYAWARQKWEKKLEKQVIKQQRQGRKSMETAPIKKKEVRNVEGIETELMHVEEDIYMLECKMEHVVDVEMLEQLYEEKTKKELLRAELYNELENIVE</sequence>
<feature type="domain" description="ABC transporter" evidence="4">
    <location>
        <begin position="335"/>
        <end position="546"/>
    </location>
</feature>
<dbReference type="PROSITE" id="PS00211">
    <property type="entry name" value="ABC_TRANSPORTER_1"/>
    <property type="match status" value="1"/>
</dbReference>
<dbReference type="Gene3D" id="3.40.50.300">
    <property type="entry name" value="P-loop containing nucleotide triphosphate hydrolases"/>
    <property type="match status" value="2"/>
</dbReference>
<accession>A0A2A7W3F8</accession>
<dbReference type="Pfam" id="PF00005">
    <property type="entry name" value="ABC_tran"/>
    <property type="match status" value="2"/>
</dbReference>
<dbReference type="InterPro" id="IPR017871">
    <property type="entry name" value="ABC_transporter-like_CS"/>
</dbReference>
<gene>
    <name evidence="5" type="ORF">CN684_07005</name>
</gene>
<dbReference type="Proteomes" id="UP000220045">
    <property type="component" value="Unassembled WGS sequence"/>
</dbReference>
<dbReference type="RefSeq" id="WP_098093833.1">
    <property type="nucleotide sequence ID" value="NZ_NUDI01000018.1"/>
</dbReference>
<feature type="coiled-coil region" evidence="3">
    <location>
        <begin position="245"/>
        <end position="310"/>
    </location>
</feature>
<dbReference type="AlphaFoldDB" id="A0A2A7W3F8"/>
<feature type="domain" description="ABC transporter" evidence="4">
    <location>
        <begin position="4"/>
        <end position="259"/>
    </location>
</feature>
<dbReference type="GO" id="GO:0016887">
    <property type="term" value="F:ATP hydrolysis activity"/>
    <property type="evidence" value="ECO:0007669"/>
    <property type="project" value="InterPro"/>
</dbReference>
<evidence type="ECO:0000256" key="3">
    <source>
        <dbReference type="SAM" id="Coils"/>
    </source>
</evidence>
<dbReference type="NCBIfam" id="NF000355">
    <property type="entry name" value="ribo_prot_ABC_F"/>
    <property type="match status" value="1"/>
</dbReference>
<dbReference type="CDD" id="cd03221">
    <property type="entry name" value="ABCF_EF-3"/>
    <property type="match status" value="2"/>
</dbReference>
<feature type="coiled-coil region" evidence="3">
    <location>
        <begin position="87"/>
        <end position="114"/>
    </location>
</feature>
<dbReference type="InterPro" id="IPR003593">
    <property type="entry name" value="AAA+_ATPase"/>
</dbReference>
<protein>
    <submittedName>
        <fullName evidence="5">ABC transporter ATP-binding protein</fullName>
    </submittedName>
</protein>
<dbReference type="PANTHER" id="PTHR42855:SF2">
    <property type="entry name" value="DRUG RESISTANCE ABC TRANSPORTER,ATP-BINDING PROTEIN"/>
    <property type="match status" value="1"/>
</dbReference>
<organism evidence="5 6">
    <name type="scientific">Bacillus wiedmannii</name>
    <dbReference type="NCBI Taxonomy" id="1890302"/>
    <lineage>
        <taxon>Bacteria</taxon>
        <taxon>Bacillati</taxon>
        <taxon>Bacillota</taxon>
        <taxon>Bacilli</taxon>
        <taxon>Bacillales</taxon>
        <taxon>Bacillaceae</taxon>
        <taxon>Bacillus</taxon>
        <taxon>Bacillus cereus group</taxon>
    </lineage>
</organism>
<evidence type="ECO:0000259" key="4">
    <source>
        <dbReference type="PROSITE" id="PS50893"/>
    </source>
</evidence>
<proteinExistence type="predicted"/>
<dbReference type="InterPro" id="IPR027417">
    <property type="entry name" value="P-loop_NTPase"/>
</dbReference>
<dbReference type="EMBL" id="NUEL01000009">
    <property type="protein sequence ID" value="PEJ09640.1"/>
    <property type="molecule type" value="Genomic_DNA"/>
</dbReference>
<dbReference type="SMART" id="SM00382">
    <property type="entry name" value="AAA"/>
    <property type="match status" value="2"/>
</dbReference>
<dbReference type="InterPro" id="IPR032781">
    <property type="entry name" value="ABC_tran_Xtn"/>
</dbReference>
<dbReference type="InterPro" id="IPR003439">
    <property type="entry name" value="ABC_transporter-like_ATP-bd"/>
</dbReference>
<dbReference type="PANTHER" id="PTHR42855">
    <property type="entry name" value="ABC TRANSPORTER ATP-BINDING SUBUNIT"/>
    <property type="match status" value="1"/>
</dbReference>
<evidence type="ECO:0000256" key="2">
    <source>
        <dbReference type="ARBA" id="ARBA00022840"/>
    </source>
</evidence>
<dbReference type="Pfam" id="PF12848">
    <property type="entry name" value="ABC_tran_Xtn"/>
    <property type="match status" value="1"/>
</dbReference>
<dbReference type="FunFam" id="3.40.50.300:FF:000011">
    <property type="entry name" value="Putative ABC transporter ATP-binding component"/>
    <property type="match status" value="1"/>
</dbReference>
<evidence type="ECO:0000313" key="5">
    <source>
        <dbReference type="EMBL" id="PEJ09640.1"/>
    </source>
</evidence>
<dbReference type="SUPFAM" id="SSF52540">
    <property type="entry name" value="P-loop containing nucleoside triphosphate hydrolases"/>
    <property type="match status" value="2"/>
</dbReference>
<dbReference type="GO" id="GO:0005524">
    <property type="term" value="F:ATP binding"/>
    <property type="evidence" value="ECO:0007669"/>
    <property type="project" value="UniProtKB-KW"/>
</dbReference>
<keyword evidence="3" id="KW-0175">Coiled coil</keyword>
<dbReference type="PROSITE" id="PS50893">
    <property type="entry name" value="ABC_TRANSPORTER_2"/>
    <property type="match status" value="2"/>
</dbReference>
<reference evidence="5 6" key="1">
    <citation type="submission" date="2017-09" db="EMBL/GenBank/DDBJ databases">
        <title>Large-scale bioinformatics analysis of Bacillus genomes uncovers conserved roles of natural products in bacterial physiology.</title>
        <authorList>
            <consortium name="Agbiome Team Llc"/>
            <person name="Bleich R.M."/>
            <person name="Grubbs K.J."/>
            <person name="Santa Maria K.C."/>
            <person name="Allen S.E."/>
            <person name="Farag S."/>
            <person name="Shank E.A."/>
            <person name="Bowers A."/>
        </authorList>
    </citation>
    <scope>NUCLEOTIDE SEQUENCE [LARGE SCALE GENOMIC DNA]</scope>
    <source>
        <strain evidence="5 6">AFS004017</strain>
    </source>
</reference>
<dbReference type="InterPro" id="IPR051309">
    <property type="entry name" value="ABCF_ATPase"/>
</dbReference>